<keyword evidence="1" id="KW-0645">Protease</keyword>
<gene>
    <name evidence="6" type="ORF">LZC95_26250</name>
</gene>
<dbReference type="GO" id="GO:0008237">
    <property type="term" value="F:metallopeptidase activity"/>
    <property type="evidence" value="ECO:0007669"/>
    <property type="project" value="UniProtKB-KW"/>
</dbReference>
<dbReference type="SUPFAM" id="SSF55486">
    <property type="entry name" value="Metalloproteases ('zincins'), catalytic domain"/>
    <property type="match status" value="1"/>
</dbReference>
<keyword evidence="3" id="KW-0378">Hydrolase</keyword>
<reference evidence="6 7" key="1">
    <citation type="submission" date="2021-12" db="EMBL/GenBank/DDBJ databases">
        <title>Discovery of the Pendulisporaceae a myxobacterial family with distinct sporulation behavior and unique specialized metabolism.</title>
        <authorList>
            <person name="Garcia R."/>
            <person name="Popoff A."/>
            <person name="Bader C.D."/>
            <person name="Loehr J."/>
            <person name="Walesch S."/>
            <person name="Walt C."/>
            <person name="Boldt J."/>
            <person name="Bunk B."/>
            <person name="Haeckl F.J.F.P.J."/>
            <person name="Gunesch A.P."/>
            <person name="Birkelbach J."/>
            <person name="Nuebel U."/>
            <person name="Pietschmann T."/>
            <person name="Bach T."/>
            <person name="Mueller R."/>
        </authorList>
    </citation>
    <scope>NUCLEOTIDE SEQUENCE [LARGE SCALE GENOMIC DNA]</scope>
    <source>
        <strain evidence="6 7">MSr12523</strain>
    </source>
</reference>
<sequence>MIHVNTKLSRVSWVRAGTRPSGAAMFAAAIMLAGCTSESGAGEANTEVTDTTATSFEEWQKTVYRDPDSGTWVVDGDTPILDVAELHDFYETYVQQGALIIDMHNGTINKWDPQTALNLTYCVDRQSFGSAYNRVVQAAKDAGNAWANVARIRFVHEASEDDRCTSNNNGVLFNVLRRDDPRFLGYAFFPHMPRPQRQVSIHGAIAHNGASGVVTLTGLFRHELGHVLGFRHEHIHPAAKVPSCGETGAWKALTIYDSNSVMHYPHCNGSNRGDLRITPYDVQGAVSIYGKP</sequence>
<dbReference type="InterPro" id="IPR001818">
    <property type="entry name" value="Pept_M10_metallopeptidase"/>
</dbReference>
<dbReference type="Gene3D" id="3.40.390.10">
    <property type="entry name" value="Collagenase (Catalytic Domain)"/>
    <property type="match status" value="1"/>
</dbReference>
<dbReference type="Proteomes" id="UP001379533">
    <property type="component" value="Chromosome"/>
</dbReference>
<dbReference type="SMART" id="SM00235">
    <property type="entry name" value="ZnMc"/>
    <property type="match status" value="1"/>
</dbReference>
<dbReference type="Pfam" id="PF00413">
    <property type="entry name" value="Peptidase_M10"/>
    <property type="match status" value="1"/>
</dbReference>
<evidence type="ECO:0000313" key="7">
    <source>
        <dbReference type="Proteomes" id="UP001379533"/>
    </source>
</evidence>
<evidence type="ECO:0000256" key="1">
    <source>
        <dbReference type="ARBA" id="ARBA00022670"/>
    </source>
</evidence>
<dbReference type="InterPro" id="IPR024079">
    <property type="entry name" value="MetalloPept_cat_dom_sf"/>
</dbReference>
<dbReference type="PROSITE" id="PS51257">
    <property type="entry name" value="PROKAR_LIPOPROTEIN"/>
    <property type="match status" value="1"/>
</dbReference>
<feature type="domain" description="Peptidase metallopeptidase" evidence="5">
    <location>
        <begin position="107"/>
        <end position="270"/>
    </location>
</feature>
<evidence type="ECO:0000256" key="4">
    <source>
        <dbReference type="ARBA" id="ARBA00022833"/>
    </source>
</evidence>
<keyword evidence="2" id="KW-0479">Metal-binding</keyword>
<dbReference type="RefSeq" id="WP_394840604.1">
    <property type="nucleotide sequence ID" value="NZ_CP089982.1"/>
</dbReference>
<organism evidence="6 7">
    <name type="scientific">Pendulispora brunnea</name>
    <dbReference type="NCBI Taxonomy" id="2905690"/>
    <lineage>
        <taxon>Bacteria</taxon>
        <taxon>Pseudomonadati</taxon>
        <taxon>Myxococcota</taxon>
        <taxon>Myxococcia</taxon>
        <taxon>Myxococcales</taxon>
        <taxon>Sorangiineae</taxon>
        <taxon>Pendulisporaceae</taxon>
        <taxon>Pendulispora</taxon>
    </lineage>
</organism>
<evidence type="ECO:0000313" key="6">
    <source>
        <dbReference type="EMBL" id="WXA89991.1"/>
    </source>
</evidence>
<accession>A0ABZ2K0U4</accession>
<evidence type="ECO:0000256" key="3">
    <source>
        <dbReference type="ARBA" id="ARBA00022801"/>
    </source>
</evidence>
<dbReference type="EMBL" id="CP089982">
    <property type="protein sequence ID" value="WXA89991.1"/>
    <property type="molecule type" value="Genomic_DNA"/>
</dbReference>
<keyword evidence="7" id="KW-1185">Reference proteome</keyword>
<evidence type="ECO:0000259" key="5">
    <source>
        <dbReference type="SMART" id="SM00235"/>
    </source>
</evidence>
<dbReference type="InterPro" id="IPR006026">
    <property type="entry name" value="Peptidase_Metallo"/>
</dbReference>
<keyword evidence="6" id="KW-0482">Metalloprotease</keyword>
<name>A0ABZ2K0U4_9BACT</name>
<proteinExistence type="predicted"/>
<protein>
    <submittedName>
        <fullName evidence="6">M57 family metalloprotease</fullName>
    </submittedName>
</protein>
<keyword evidence="4" id="KW-0862">Zinc</keyword>
<evidence type="ECO:0000256" key="2">
    <source>
        <dbReference type="ARBA" id="ARBA00022723"/>
    </source>
</evidence>